<dbReference type="GO" id="GO:0070733">
    <property type="term" value="F:AMPylase activity"/>
    <property type="evidence" value="ECO:0007669"/>
    <property type="project" value="UniProtKB-EC"/>
</dbReference>
<evidence type="ECO:0000256" key="2">
    <source>
        <dbReference type="ARBA" id="ARBA00022649"/>
    </source>
</evidence>
<evidence type="ECO:0000256" key="11">
    <source>
        <dbReference type="ARBA" id="ARBA00047518"/>
    </source>
</evidence>
<dbReference type="InterPro" id="IPR052038">
    <property type="entry name" value="Type-VII_TA_antitoxin"/>
</dbReference>
<comment type="caution">
    <text evidence="14">The sequence shown here is derived from an EMBL/GenBank/DDBJ whole genome shotgun (WGS) entry which is preliminary data.</text>
</comment>
<evidence type="ECO:0000256" key="6">
    <source>
        <dbReference type="ARBA" id="ARBA00022741"/>
    </source>
</evidence>
<sequence length="237" mass="27062">MVREKVRKTPEFREVVYDEAHWRLLQSLRREALRIVEALAVTGLNPVVHGSIARGDVWEGSDIDVFIPYPVPSYKLEYVLELSGLQVRKKYIVMATPANTPKAYIVLDDEERKTVSFPLAHLKPREYEFYRFGGLIDREGLTEGRRVPGVNKKLVLIEPVANGHLESPVIGFENVVAEKLGISVETVLERVRVLSRRDSVGRTGVFLKHVLQPDETFEHAVEELARRSSIVRRALQR</sequence>
<dbReference type="AlphaFoldDB" id="A0A7C2BLR3"/>
<dbReference type="EC" id="2.7.7.108" evidence="9"/>
<name>A0A7C2BLR3_9CREN</name>
<dbReference type="InterPro" id="IPR009185">
    <property type="entry name" value="Nucleotidl_trans"/>
</dbReference>
<reference evidence="14" key="1">
    <citation type="journal article" date="2020" name="mSystems">
        <title>Genome- and Community-Level Interaction Insights into Carbon Utilization and Element Cycling Functions of Hydrothermarchaeota in Hydrothermal Sediment.</title>
        <authorList>
            <person name="Zhou Z."/>
            <person name="Liu Y."/>
            <person name="Xu W."/>
            <person name="Pan J."/>
            <person name="Luo Z.H."/>
            <person name="Li M."/>
        </authorList>
    </citation>
    <scope>NUCLEOTIDE SEQUENCE [LARGE SCALE GENOMIC DNA]</scope>
    <source>
        <strain evidence="14">SpSt-23</strain>
    </source>
</reference>
<dbReference type="InterPro" id="IPR043519">
    <property type="entry name" value="NT_sf"/>
</dbReference>
<comment type="catalytic activity">
    <reaction evidence="12">
        <text>L-tyrosyl-[protein] + ATP = O-(5'-adenylyl)-L-tyrosyl-[protein] + diphosphate</text>
        <dbReference type="Rhea" id="RHEA:54288"/>
        <dbReference type="Rhea" id="RHEA-COMP:10136"/>
        <dbReference type="Rhea" id="RHEA-COMP:13846"/>
        <dbReference type="ChEBI" id="CHEBI:30616"/>
        <dbReference type="ChEBI" id="CHEBI:33019"/>
        <dbReference type="ChEBI" id="CHEBI:46858"/>
        <dbReference type="ChEBI" id="CHEBI:83624"/>
        <dbReference type="EC" id="2.7.7.108"/>
    </reaction>
</comment>
<dbReference type="PANTHER" id="PTHR33571:SF14">
    <property type="entry name" value="PROTEIN ADENYLYLTRANSFERASE MJ0435-RELATED"/>
    <property type="match status" value="1"/>
</dbReference>
<evidence type="ECO:0000256" key="12">
    <source>
        <dbReference type="ARBA" id="ARBA00048696"/>
    </source>
</evidence>
<keyword evidence="3" id="KW-0808">Transferase</keyword>
<dbReference type="SUPFAM" id="SSF81301">
    <property type="entry name" value="Nucleotidyltransferase"/>
    <property type="match status" value="1"/>
</dbReference>
<evidence type="ECO:0000256" key="10">
    <source>
        <dbReference type="ARBA" id="ARBA00038276"/>
    </source>
</evidence>
<evidence type="ECO:0000256" key="8">
    <source>
        <dbReference type="ARBA" id="ARBA00022842"/>
    </source>
</evidence>
<keyword evidence="4" id="KW-0548">Nucleotidyltransferase</keyword>
<keyword evidence="7" id="KW-0067">ATP-binding</keyword>
<evidence type="ECO:0000256" key="5">
    <source>
        <dbReference type="ARBA" id="ARBA00022723"/>
    </source>
</evidence>
<feature type="domain" description="Polymerase nucleotidyl transferase" evidence="13">
    <location>
        <begin position="43"/>
        <end position="87"/>
    </location>
</feature>
<organism evidence="14">
    <name type="scientific">Thermosphaera aggregans</name>
    <dbReference type="NCBI Taxonomy" id="54254"/>
    <lineage>
        <taxon>Archaea</taxon>
        <taxon>Thermoproteota</taxon>
        <taxon>Thermoprotei</taxon>
        <taxon>Desulfurococcales</taxon>
        <taxon>Desulfurococcaceae</taxon>
        <taxon>Thermosphaera</taxon>
    </lineage>
</organism>
<evidence type="ECO:0000256" key="7">
    <source>
        <dbReference type="ARBA" id="ARBA00022840"/>
    </source>
</evidence>
<dbReference type="GO" id="GO:0046872">
    <property type="term" value="F:metal ion binding"/>
    <property type="evidence" value="ECO:0007669"/>
    <property type="project" value="UniProtKB-KW"/>
</dbReference>
<dbReference type="InterPro" id="IPR002934">
    <property type="entry name" value="Polymerase_NTP_transf_dom"/>
</dbReference>
<protein>
    <recommendedName>
        <fullName evidence="9">protein adenylyltransferase</fullName>
        <ecNumber evidence="9">2.7.7.108</ecNumber>
    </recommendedName>
</protein>
<keyword evidence="6" id="KW-0547">Nucleotide-binding</keyword>
<dbReference type="CDD" id="cd05403">
    <property type="entry name" value="NT_KNTase_like"/>
    <property type="match status" value="1"/>
</dbReference>
<dbReference type="EMBL" id="DSJT01000045">
    <property type="protein sequence ID" value="HEF88057.1"/>
    <property type="molecule type" value="Genomic_DNA"/>
</dbReference>
<evidence type="ECO:0000256" key="1">
    <source>
        <dbReference type="ARBA" id="ARBA00001946"/>
    </source>
</evidence>
<dbReference type="GO" id="GO:0005524">
    <property type="term" value="F:ATP binding"/>
    <property type="evidence" value="ECO:0007669"/>
    <property type="project" value="UniProtKB-KW"/>
</dbReference>
<dbReference type="PANTHER" id="PTHR33571">
    <property type="entry name" value="SSL8005 PROTEIN"/>
    <property type="match status" value="1"/>
</dbReference>
<comment type="cofactor">
    <cofactor evidence="1">
        <name>Mg(2+)</name>
        <dbReference type="ChEBI" id="CHEBI:18420"/>
    </cofactor>
</comment>
<evidence type="ECO:0000259" key="13">
    <source>
        <dbReference type="Pfam" id="PF01909"/>
    </source>
</evidence>
<keyword evidence="5" id="KW-0479">Metal-binding</keyword>
<keyword evidence="8" id="KW-0460">Magnesium</keyword>
<keyword evidence="2" id="KW-1277">Toxin-antitoxin system</keyword>
<evidence type="ECO:0000256" key="4">
    <source>
        <dbReference type="ARBA" id="ARBA00022695"/>
    </source>
</evidence>
<evidence type="ECO:0000313" key="14">
    <source>
        <dbReference type="EMBL" id="HEF88057.1"/>
    </source>
</evidence>
<evidence type="ECO:0000256" key="3">
    <source>
        <dbReference type="ARBA" id="ARBA00022679"/>
    </source>
</evidence>
<proteinExistence type="inferred from homology"/>
<gene>
    <name evidence="14" type="ORF">ENP55_07340</name>
</gene>
<dbReference type="PIRSF" id="PIRSF005928">
    <property type="entry name" value="Nucleotidltrnsf"/>
    <property type="match status" value="1"/>
</dbReference>
<evidence type="ECO:0000256" key="9">
    <source>
        <dbReference type="ARBA" id="ARBA00034531"/>
    </source>
</evidence>
<comment type="similarity">
    <text evidence="10">Belongs to the MntA antitoxin family.</text>
</comment>
<comment type="catalytic activity">
    <reaction evidence="11">
        <text>O-(5'-adenylyl)-L-tyrosyl-[protein] + ATP = O-[5'-(adenylyl-(5'-&gt;3')-adenylyl)]-L-tyrosyl-[protein] + diphosphate</text>
        <dbReference type="Rhea" id="RHEA:66528"/>
        <dbReference type="Rhea" id="RHEA-COMP:13846"/>
        <dbReference type="Rhea" id="RHEA-COMP:17046"/>
        <dbReference type="ChEBI" id="CHEBI:30616"/>
        <dbReference type="ChEBI" id="CHEBI:33019"/>
        <dbReference type="ChEBI" id="CHEBI:83624"/>
        <dbReference type="ChEBI" id="CHEBI:167160"/>
    </reaction>
</comment>
<dbReference type="Pfam" id="PF01909">
    <property type="entry name" value="NTP_transf_2"/>
    <property type="match status" value="1"/>
</dbReference>
<accession>A0A7C2BLR3</accession>